<evidence type="ECO:0000313" key="3">
    <source>
        <dbReference type="EMBL" id="KIP97963.1"/>
    </source>
</evidence>
<reference evidence="3 4" key="1">
    <citation type="submission" date="2014-12" db="EMBL/GenBank/DDBJ databases">
        <title>16Stimator: statistical estimation of ribosomal gene copy numbers from draft genome assemblies.</title>
        <authorList>
            <person name="Perisin M.A."/>
            <person name="Vetter M."/>
            <person name="Gilbert J.A."/>
            <person name="Bergelson J."/>
        </authorList>
    </citation>
    <scope>NUCLEOTIDE SEQUENCE [LARGE SCALE GENOMIC DNA]</scope>
    <source>
        <strain evidence="3 4">MEJ076</strain>
    </source>
</reference>
<comment type="similarity">
    <text evidence="1">Belongs to the YggT family.</text>
</comment>
<sequence>MSSNNDMETLMLALFQTIDLALNLYTWVLILSAIFSWLYAFNVINSSNQFVSAIGSFLYNVTEPALRPIRRVLPNLGGIDISPIILLLLIFFIRSLMWNTIYPLVA</sequence>
<feature type="transmembrane region" description="Helical" evidence="2">
    <location>
        <begin position="20"/>
        <end position="40"/>
    </location>
</feature>
<keyword evidence="2" id="KW-0812">Transmembrane</keyword>
<accession>A0A0D0JRH0</accession>
<dbReference type="Proteomes" id="UP000035017">
    <property type="component" value="Unassembled WGS sequence"/>
</dbReference>
<protein>
    <submittedName>
        <fullName evidence="3">Membrane protein</fullName>
    </submittedName>
</protein>
<dbReference type="AlphaFoldDB" id="A0A0D0JRH0"/>
<proteinExistence type="inferred from homology"/>
<keyword evidence="2" id="KW-1133">Transmembrane helix</keyword>
<keyword evidence="2" id="KW-0472">Membrane</keyword>
<dbReference type="PANTHER" id="PTHR33219">
    <property type="entry name" value="YLMG HOMOLOG PROTEIN 2, CHLOROPLASTIC"/>
    <property type="match status" value="1"/>
</dbReference>
<evidence type="ECO:0000313" key="4">
    <source>
        <dbReference type="Proteomes" id="UP000035017"/>
    </source>
</evidence>
<comment type="caution">
    <text evidence="3">The sequence shown here is derived from an EMBL/GenBank/DDBJ whole genome shotgun (WGS) entry which is preliminary data.</text>
</comment>
<dbReference type="Pfam" id="PF02325">
    <property type="entry name" value="CCB3_YggT"/>
    <property type="match status" value="1"/>
</dbReference>
<feature type="transmembrane region" description="Helical" evidence="2">
    <location>
        <begin position="76"/>
        <end position="97"/>
    </location>
</feature>
<name>A0A0D0JRH0_AGRTU</name>
<organism evidence="3 4">
    <name type="scientific">Agrobacterium tumefaciens</name>
    <dbReference type="NCBI Taxonomy" id="358"/>
    <lineage>
        <taxon>Bacteria</taxon>
        <taxon>Pseudomonadati</taxon>
        <taxon>Pseudomonadota</taxon>
        <taxon>Alphaproteobacteria</taxon>
        <taxon>Hyphomicrobiales</taxon>
        <taxon>Rhizobiaceae</taxon>
        <taxon>Rhizobium/Agrobacterium group</taxon>
        <taxon>Agrobacterium</taxon>
        <taxon>Agrobacterium tumefaciens complex</taxon>
    </lineage>
</organism>
<evidence type="ECO:0000256" key="2">
    <source>
        <dbReference type="SAM" id="Phobius"/>
    </source>
</evidence>
<dbReference type="PANTHER" id="PTHR33219:SF14">
    <property type="entry name" value="PROTEIN COFACTOR ASSEMBLY OF COMPLEX C SUBUNIT B CCB3, CHLOROPLASTIC-RELATED"/>
    <property type="match status" value="1"/>
</dbReference>
<dbReference type="EMBL" id="JXQV01000051">
    <property type="protein sequence ID" value="KIP97963.1"/>
    <property type="molecule type" value="Genomic_DNA"/>
</dbReference>
<evidence type="ECO:0000256" key="1">
    <source>
        <dbReference type="ARBA" id="ARBA00010894"/>
    </source>
</evidence>
<gene>
    <name evidence="3" type="ORF">RU07_23165</name>
</gene>
<dbReference type="InterPro" id="IPR003425">
    <property type="entry name" value="CCB3/YggT"/>
</dbReference>
<dbReference type="GO" id="GO:0016020">
    <property type="term" value="C:membrane"/>
    <property type="evidence" value="ECO:0007669"/>
    <property type="project" value="InterPro"/>
</dbReference>